<feature type="non-terminal residue" evidence="2">
    <location>
        <position position="1"/>
    </location>
</feature>
<keyword evidence="3" id="KW-1185">Reference proteome</keyword>
<feature type="non-terminal residue" evidence="2">
    <location>
        <position position="219"/>
    </location>
</feature>
<evidence type="ECO:0000313" key="2">
    <source>
        <dbReference type="EMBL" id="KAH0874263.1"/>
    </source>
</evidence>
<evidence type="ECO:0000256" key="1">
    <source>
        <dbReference type="SAM" id="MobiDB-lite"/>
    </source>
</evidence>
<organism evidence="2 3">
    <name type="scientific">Brassica napus</name>
    <name type="common">Rape</name>
    <dbReference type="NCBI Taxonomy" id="3708"/>
    <lineage>
        <taxon>Eukaryota</taxon>
        <taxon>Viridiplantae</taxon>
        <taxon>Streptophyta</taxon>
        <taxon>Embryophyta</taxon>
        <taxon>Tracheophyta</taxon>
        <taxon>Spermatophyta</taxon>
        <taxon>Magnoliopsida</taxon>
        <taxon>eudicotyledons</taxon>
        <taxon>Gunneridae</taxon>
        <taxon>Pentapetalae</taxon>
        <taxon>rosids</taxon>
        <taxon>malvids</taxon>
        <taxon>Brassicales</taxon>
        <taxon>Brassicaceae</taxon>
        <taxon>Brassiceae</taxon>
        <taxon>Brassica</taxon>
    </lineage>
</organism>
<dbReference type="Proteomes" id="UP000824890">
    <property type="component" value="Unassembled WGS sequence"/>
</dbReference>
<name>A0ABQ7Z264_BRANA</name>
<feature type="region of interest" description="Disordered" evidence="1">
    <location>
        <begin position="94"/>
        <end position="156"/>
    </location>
</feature>
<comment type="caution">
    <text evidence="2">The sequence shown here is derived from an EMBL/GenBank/DDBJ whole genome shotgun (WGS) entry which is preliminary data.</text>
</comment>
<proteinExistence type="predicted"/>
<protein>
    <submittedName>
        <fullName evidence="2">Uncharacterized protein</fullName>
    </submittedName>
</protein>
<sequence length="219" mass="23382">KKRVLSSLPLSSKFTRILAASSWVPSSIRDGVYVQASSFGLPGVTSRQGMSHIYVTKSPQTENPIGNDAGNTVINSDDGNLVIATVQEEATDHVPDPIEGKVSGECPSEAEQETTDAAPHVLEPDPNQCIPKEETECPSESEHETTDAAPHALEPDLDQCTIKGETPKVSRDTEVVTSSQVISLDRACCASSVTVMHTYENSDAASAGHQEDQNSSPFF</sequence>
<gene>
    <name evidence="2" type="ORF">HID58_071625</name>
</gene>
<evidence type="ECO:0000313" key="3">
    <source>
        <dbReference type="Proteomes" id="UP000824890"/>
    </source>
</evidence>
<dbReference type="EMBL" id="JAGKQM010000016">
    <property type="protein sequence ID" value="KAH0874263.1"/>
    <property type="molecule type" value="Genomic_DNA"/>
</dbReference>
<feature type="compositionally biased region" description="Basic and acidic residues" evidence="1">
    <location>
        <begin position="131"/>
        <end position="146"/>
    </location>
</feature>
<reference evidence="2 3" key="1">
    <citation type="submission" date="2021-05" db="EMBL/GenBank/DDBJ databases">
        <title>Genome Assembly of Synthetic Allotetraploid Brassica napus Reveals Homoeologous Exchanges between Subgenomes.</title>
        <authorList>
            <person name="Davis J.T."/>
        </authorList>
    </citation>
    <scope>NUCLEOTIDE SEQUENCE [LARGE SCALE GENOMIC DNA]</scope>
    <source>
        <strain evidence="3">cv. Da-Ae</strain>
        <tissue evidence="2">Seedling</tissue>
    </source>
</reference>
<accession>A0ABQ7Z264</accession>